<evidence type="ECO:0000313" key="2">
    <source>
        <dbReference type="Proteomes" id="UP000186922"/>
    </source>
</evidence>
<organism evidence="1 2">
    <name type="scientific">Ramazzottius varieornatus</name>
    <name type="common">Water bear</name>
    <name type="synonym">Tardigrade</name>
    <dbReference type="NCBI Taxonomy" id="947166"/>
    <lineage>
        <taxon>Eukaryota</taxon>
        <taxon>Metazoa</taxon>
        <taxon>Ecdysozoa</taxon>
        <taxon>Tardigrada</taxon>
        <taxon>Eutardigrada</taxon>
        <taxon>Parachela</taxon>
        <taxon>Hypsibioidea</taxon>
        <taxon>Ramazzottiidae</taxon>
        <taxon>Ramazzottius</taxon>
    </lineage>
</organism>
<dbReference type="Proteomes" id="UP000186922">
    <property type="component" value="Unassembled WGS sequence"/>
</dbReference>
<dbReference type="AlphaFoldDB" id="A0A1D1VAZ1"/>
<sequence length="195" mass="21323">MADILDVMSHGFTELLMPPANLTPDKISQIMSLFTETIVYNSNLFRYVLTQDVVPIYKTSKIKILLPNESLLSSNGVLPLAEAVPEKELVKTAAAALPNTLPDGSTQAADQVSRVAIQNHINGVGALLNEALNLSTAHEQNASSGVFPDQVPRLSDAEVQAAIQRVAKAKFAEFQREVDEAVMRREHIVAEYEKK</sequence>
<name>A0A1D1VAZ1_RAMVA</name>
<keyword evidence="2" id="KW-1185">Reference proteome</keyword>
<dbReference type="EMBL" id="BDGG01000003">
    <property type="protein sequence ID" value="GAU96033.1"/>
    <property type="molecule type" value="Genomic_DNA"/>
</dbReference>
<protein>
    <submittedName>
        <fullName evidence="1">Uncharacterized protein</fullName>
    </submittedName>
</protein>
<gene>
    <name evidence="1" type="primary">RvY_07536-1</name>
    <name evidence="1" type="synonym">RvY_07536.1</name>
    <name evidence="1" type="ORF">RvY_07536</name>
</gene>
<proteinExistence type="predicted"/>
<dbReference type="OrthoDB" id="10583879at2759"/>
<evidence type="ECO:0000313" key="1">
    <source>
        <dbReference type="EMBL" id="GAU96033.1"/>
    </source>
</evidence>
<comment type="caution">
    <text evidence="1">The sequence shown here is derived from an EMBL/GenBank/DDBJ whole genome shotgun (WGS) entry which is preliminary data.</text>
</comment>
<accession>A0A1D1VAZ1</accession>
<reference evidence="1 2" key="1">
    <citation type="journal article" date="2016" name="Nat. Commun.">
        <title>Extremotolerant tardigrade genome and improved radiotolerance of human cultured cells by tardigrade-unique protein.</title>
        <authorList>
            <person name="Hashimoto T."/>
            <person name="Horikawa D.D."/>
            <person name="Saito Y."/>
            <person name="Kuwahara H."/>
            <person name="Kozuka-Hata H."/>
            <person name="Shin-I T."/>
            <person name="Minakuchi Y."/>
            <person name="Ohishi K."/>
            <person name="Motoyama A."/>
            <person name="Aizu T."/>
            <person name="Enomoto A."/>
            <person name="Kondo K."/>
            <person name="Tanaka S."/>
            <person name="Hara Y."/>
            <person name="Koshikawa S."/>
            <person name="Sagara H."/>
            <person name="Miura T."/>
            <person name="Yokobori S."/>
            <person name="Miyagawa K."/>
            <person name="Suzuki Y."/>
            <person name="Kubo T."/>
            <person name="Oyama M."/>
            <person name="Kohara Y."/>
            <person name="Fujiyama A."/>
            <person name="Arakawa K."/>
            <person name="Katayama T."/>
            <person name="Toyoda A."/>
            <person name="Kunieda T."/>
        </authorList>
    </citation>
    <scope>NUCLEOTIDE SEQUENCE [LARGE SCALE GENOMIC DNA]</scope>
    <source>
        <strain evidence="1 2">YOKOZUNA-1</strain>
    </source>
</reference>